<reference evidence="5 6" key="1">
    <citation type="journal article" date="2015" name="Nat. Commun.">
        <title>Lucilia cuprina genome unlocks parasitic fly biology to underpin future interventions.</title>
        <authorList>
            <person name="Anstead C.A."/>
            <person name="Korhonen P.K."/>
            <person name="Young N.D."/>
            <person name="Hall R.S."/>
            <person name="Jex A.R."/>
            <person name="Murali S.C."/>
            <person name="Hughes D.S."/>
            <person name="Lee S.F."/>
            <person name="Perry T."/>
            <person name="Stroehlein A.J."/>
            <person name="Ansell B.R."/>
            <person name="Breugelmans B."/>
            <person name="Hofmann A."/>
            <person name="Qu J."/>
            <person name="Dugan S."/>
            <person name="Lee S.L."/>
            <person name="Chao H."/>
            <person name="Dinh H."/>
            <person name="Han Y."/>
            <person name="Doddapaneni H.V."/>
            <person name="Worley K.C."/>
            <person name="Muzny D.M."/>
            <person name="Ioannidis P."/>
            <person name="Waterhouse R.M."/>
            <person name="Zdobnov E.M."/>
            <person name="James P.J."/>
            <person name="Bagnall N.H."/>
            <person name="Kotze A.C."/>
            <person name="Gibbs R.A."/>
            <person name="Richards S."/>
            <person name="Batterham P."/>
            <person name="Gasser R.B."/>
        </authorList>
    </citation>
    <scope>NUCLEOTIDE SEQUENCE [LARGE SCALE GENOMIC DNA]</scope>
    <source>
        <strain evidence="5 6">LS</strain>
        <tissue evidence="5">Full body</tissue>
    </source>
</reference>
<sequence>MKTNLIIIFTTAITLMLPHIKANVNCHKPHPAISTETCCSLPNFYTEEIKEKCGSIENEFKMDNGRDHQCFVSCALEETGIFTDGKFMEEILNTYLSTALEDTPDIIETIGDAFKHCVPSYEIVGRTIKSKGPCALYHVLIMDCVFMKTFKNCTDSVWSNSEECNVVRDMWQKCLPNNF</sequence>
<keyword evidence="3" id="KW-0964">Secreted</keyword>
<evidence type="ECO:0000256" key="2">
    <source>
        <dbReference type="ARBA" id="ARBA00008098"/>
    </source>
</evidence>
<evidence type="ECO:0000313" key="6">
    <source>
        <dbReference type="Proteomes" id="UP000037069"/>
    </source>
</evidence>
<comment type="similarity">
    <text evidence="2">Belongs to the PBP/GOBP family.</text>
</comment>
<dbReference type="GO" id="GO:0005549">
    <property type="term" value="F:odorant binding"/>
    <property type="evidence" value="ECO:0007669"/>
    <property type="project" value="InterPro"/>
</dbReference>
<dbReference type="EMBL" id="JRES01000930">
    <property type="protein sequence ID" value="KNC27188.1"/>
    <property type="molecule type" value="Genomic_DNA"/>
</dbReference>
<dbReference type="PANTHER" id="PTHR21066">
    <property type="entry name" value="ODORANT-BINDING PROTEIN 59A-RELATED"/>
    <property type="match status" value="1"/>
</dbReference>
<evidence type="ECO:0000256" key="4">
    <source>
        <dbReference type="SAM" id="SignalP"/>
    </source>
</evidence>
<dbReference type="Proteomes" id="UP000037069">
    <property type="component" value="Unassembled WGS sequence"/>
</dbReference>
<dbReference type="InterPro" id="IPR052295">
    <property type="entry name" value="Odorant-binding_protein"/>
</dbReference>
<feature type="chain" id="PRO_5005535874" evidence="4">
    <location>
        <begin position="23"/>
        <end position="179"/>
    </location>
</feature>
<keyword evidence="6" id="KW-1185">Reference proteome</keyword>
<dbReference type="GO" id="GO:0005576">
    <property type="term" value="C:extracellular region"/>
    <property type="evidence" value="ECO:0007669"/>
    <property type="project" value="UniProtKB-SubCell"/>
</dbReference>
<comment type="subcellular location">
    <subcellularLocation>
        <location evidence="1">Secreted</location>
    </subcellularLocation>
</comment>
<dbReference type="Gene3D" id="1.10.238.270">
    <property type="match status" value="1"/>
</dbReference>
<dbReference type="AlphaFoldDB" id="A0A0L0C4A3"/>
<dbReference type="PANTHER" id="PTHR21066:SF15">
    <property type="entry name" value="GH25962P-RELATED"/>
    <property type="match status" value="1"/>
</dbReference>
<comment type="caution">
    <text evidence="5">The sequence shown here is derived from an EMBL/GenBank/DDBJ whole genome shotgun (WGS) entry which is preliminary data.</text>
</comment>
<feature type="signal peptide" evidence="4">
    <location>
        <begin position="1"/>
        <end position="22"/>
    </location>
</feature>
<dbReference type="InterPro" id="IPR036728">
    <property type="entry name" value="PBP_GOBP_sf"/>
</dbReference>
<accession>A0A0L0C4A3</accession>
<evidence type="ECO:0000256" key="1">
    <source>
        <dbReference type="ARBA" id="ARBA00004613"/>
    </source>
</evidence>
<evidence type="ECO:0000313" key="5">
    <source>
        <dbReference type="EMBL" id="KNC27188.1"/>
    </source>
</evidence>
<name>A0A0L0C4A3_LUCCU</name>
<proteinExistence type="inferred from homology"/>
<protein>
    <submittedName>
        <fullName evidence="5">Uncharacterized protein</fullName>
    </submittedName>
</protein>
<dbReference type="OMA" id="CCPMPDF"/>
<keyword evidence="4" id="KW-0732">Signal</keyword>
<dbReference type="OrthoDB" id="7962367at2759"/>
<gene>
    <name evidence="5" type="ORF">FF38_02646</name>
</gene>
<dbReference type="SUPFAM" id="SSF47565">
    <property type="entry name" value="Insect pheromone/odorant-binding proteins"/>
    <property type="match status" value="1"/>
</dbReference>
<organism evidence="5 6">
    <name type="scientific">Lucilia cuprina</name>
    <name type="common">Green bottle fly</name>
    <name type="synonym">Australian sheep blowfly</name>
    <dbReference type="NCBI Taxonomy" id="7375"/>
    <lineage>
        <taxon>Eukaryota</taxon>
        <taxon>Metazoa</taxon>
        <taxon>Ecdysozoa</taxon>
        <taxon>Arthropoda</taxon>
        <taxon>Hexapoda</taxon>
        <taxon>Insecta</taxon>
        <taxon>Pterygota</taxon>
        <taxon>Neoptera</taxon>
        <taxon>Endopterygota</taxon>
        <taxon>Diptera</taxon>
        <taxon>Brachycera</taxon>
        <taxon>Muscomorpha</taxon>
        <taxon>Oestroidea</taxon>
        <taxon>Calliphoridae</taxon>
        <taxon>Luciliinae</taxon>
        <taxon>Lucilia</taxon>
    </lineage>
</organism>
<evidence type="ECO:0000256" key="3">
    <source>
        <dbReference type="ARBA" id="ARBA00022525"/>
    </source>
</evidence>